<dbReference type="GO" id="GO:0003697">
    <property type="term" value="F:single-stranded DNA binding"/>
    <property type="evidence" value="ECO:0007669"/>
    <property type="project" value="UniProtKB-UniRule"/>
</dbReference>
<dbReference type="InterPro" id="IPR006642">
    <property type="entry name" value="Rad18_UBZ4"/>
</dbReference>
<evidence type="ECO:0000256" key="17">
    <source>
        <dbReference type="RuleBase" id="RU368093"/>
    </source>
</evidence>
<evidence type="ECO:0000259" key="20">
    <source>
        <dbReference type="PROSITE" id="PS50800"/>
    </source>
</evidence>
<keyword evidence="22" id="KW-1185">Reference proteome</keyword>
<dbReference type="InterPro" id="IPR039577">
    <property type="entry name" value="Rad18"/>
</dbReference>
<comment type="function">
    <text evidence="17">E3 RING-finger protein, member of the UBC2/RAD6 epistasis group. Associates to the E2 ubiquitin conjugating enzyme UBC2/RAD6 to form the UBC2-RAD18 ubiquitin ligase complex involved in postreplicative repair (PRR) of damaged DNA.</text>
</comment>
<dbReference type="Gene3D" id="3.30.40.10">
    <property type="entry name" value="Zinc/RING finger domain, C3HC4 (zinc finger)"/>
    <property type="match status" value="1"/>
</dbReference>
<dbReference type="PANTHER" id="PTHR14134:SF2">
    <property type="entry name" value="E3 UBIQUITIN-PROTEIN LIGASE RAD18"/>
    <property type="match status" value="1"/>
</dbReference>
<dbReference type="SMART" id="SM00504">
    <property type="entry name" value="Ubox"/>
    <property type="match status" value="1"/>
</dbReference>
<evidence type="ECO:0000256" key="2">
    <source>
        <dbReference type="ARBA" id="ARBA00004123"/>
    </source>
</evidence>
<reference evidence="21 22" key="1">
    <citation type="journal article" date="2013" name="PLoS Genet.">
        <title>Comparative genome structure, secondary metabolite, and effector coding capacity across Cochliobolus pathogens.</title>
        <authorList>
            <person name="Condon B.J."/>
            <person name="Leng Y."/>
            <person name="Wu D."/>
            <person name="Bushley K.E."/>
            <person name="Ohm R.A."/>
            <person name="Otillar R."/>
            <person name="Martin J."/>
            <person name="Schackwitz W."/>
            <person name="Grimwood J."/>
            <person name="MohdZainudin N."/>
            <person name="Xue C."/>
            <person name="Wang R."/>
            <person name="Manning V.A."/>
            <person name="Dhillon B."/>
            <person name="Tu Z.J."/>
            <person name="Steffenson B.J."/>
            <person name="Salamov A."/>
            <person name="Sun H."/>
            <person name="Lowry S."/>
            <person name="LaButti K."/>
            <person name="Han J."/>
            <person name="Copeland A."/>
            <person name="Lindquist E."/>
            <person name="Barry K."/>
            <person name="Schmutz J."/>
            <person name="Baker S.E."/>
            <person name="Ciuffetti L.M."/>
            <person name="Grigoriev I.V."/>
            <person name="Zhong S."/>
            <person name="Turgeon B.G."/>
        </authorList>
    </citation>
    <scope>NUCLEOTIDE SEQUENCE [LARGE SCALE GENOMIC DNA]</scope>
    <source>
        <strain evidence="21 22">26-R-13</strain>
    </source>
</reference>
<keyword evidence="12" id="KW-0413">Isomerase</keyword>
<dbReference type="GO" id="GO:0097505">
    <property type="term" value="C:Rad6-Rad18 complex"/>
    <property type="evidence" value="ECO:0007669"/>
    <property type="project" value="TreeGrafter"/>
</dbReference>
<evidence type="ECO:0000256" key="7">
    <source>
        <dbReference type="ARBA" id="ARBA00022723"/>
    </source>
</evidence>
<dbReference type="SMART" id="SM00513">
    <property type="entry name" value="SAP"/>
    <property type="match status" value="1"/>
</dbReference>
<comment type="subunit">
    <text evidence="17">Interacts with E2 UBC2, forming a complex with ubiquitin ligase activity.</text>
</comment>
<feature type="domain" description="RING-type" evidence="19">
    <location>
        <begin position="100"/>
        <end position="138"/>
    </location>
</feature>
<evidence type="ECO:0000256" key="8">
    <source>
        <dbReference type="ARBA" id="ARBA00022763"/>
    </source>
</evidence>
<keyword evidence="15 17" id="KW-0539">Nucleus</keyword>
<dbReference type="GO" id="GO:0006513">
    <property type="term" value="P:protein monoubiquitination"/>
    <property type="evidence" value="ECO:0007669"/>
    <property type="project" value="InterPro"/>
</dbReference>
<evidence type="ECO:0000313" key="22">
    <source>
        <dbReference type="Proteomes" id="UP000053841"/>
    </source>
</evidence>
<dbReference type="InterPro" id="IPR001841">
    <property type="entry name" value="Znf_RING"/>
</dbReference>
<evidence type="ECO:0000256" key="16">
    <source>
        <dbReference type="PROSITE-ProRule" id="PRU00175"/>
    </source>
</evidence>
<dbReference type="GeneID" id="19147609"/>
<evidence type="ECO:0000256" key="15">
    <source>
        <dbReference type="ARBA" id="ARBA00023242"/>
    </source>
</evidence>
<keyword evidence="14 17" id="KW-0234">DNA repair</keyword>
<keyword evidence="6 17" id="KW-0808">Transferase</keyword>
<dbReference type="InterPro" id="IPR004580">
    <property type="entry name" value="Rad18_fungi"/>
</dbReference>
<keyword evidence="8 17" id="KW-0227">DNA damage</keyword>
<dbReference type="GO" id="GO:0005634">
    <property type="term" value="C:nucleus"/>
    <property type="evidence" value="ECO:0007669"/>
    <property type="project" value="UniProtKB-SubCell"/>
</dbReference>
<dbReference type="GO" id="GO:0006281">
    <property type="term" value="P:DNA repair"/>
    <property type="evidence" value="ECO:0007669"/>
    <property type="project" value="UniProtKB-KW"/>
</dbReference>
<sequence>MVKRRNTITKQPTLLLTAELRPTSGKGEAANFQALSRDDAYATGVASDPGQTRLPVNIRSNQALPVCNRPMDSSFDLPDSTDWIKTSLPAFEPLEAALRCEVCKEFYHNPVITSCSHTFCSICIRRCIASDGKCPSCKTGCSSDKLAPNIAVREVVMRFQEARPKALELARADKDEEVKGGRRKKRKIEDTDIEEDENVRQTRSRQTRSKSQRNGGGAASPAVVADSEDDGDEDFVPDGMVKCPVCNRAMKEELVYNHLDTCTGPNASPGRNARSRTKPAFPALQTRKKDPSPPPIRLSQLNYAMMKETALRKKLQEIGIPNWGTKDLMKRRHIEWINIFNSNCDAHDSLRKSHRQLLKELDEWEQTQGGRSNNKESAIMRKDFDGEGYAKSHRTEFEDLIARARQKRATPKTDDEERCGQNTPADGQRTRSRDETTANGTDGPSREPISNHASPGTHLPGYDPHNPSEHGQSAPATMPAKGEAANSTSTIHTLKSDNSMQGKEIPFGSPSRQVPIYAAPEEPVRDMEGNAAVQ</sequence>
<keyword evidence="10 17" id="KW-0833">Ubl conjugation pathway</keyword>
<evidence type="ECO:0000256" key="4">
    <source>
        <dbReference type="ARBA" id="ARBA00009506"/>
    </source>
</evidence>
<feature type="compositionally biased region" description="Polar residues" evidence="18">
    <location>
        <begin position="485"/>
        <end position="501"/>
    </location>
</feature>
<dbReference type="RefSeq" id="XP_007710289.1">
    <property type="nucleotide sequence ID" value="XM_007712099.1"/>
</dbReference>
<dbReference type="FunFam" id="3.30.40.10:FF:000172">
    <property type="entry name" value="E3 ubiquitin-protein ligase RAD18"/>
    <property type="match status" value="1"/>
</dbReference>
<dbReference type="SMART" id="SM00184">
    <property type="entry name" value="RING"/>
    <property type="match status" value="1"/>
</dbReference>
<dbReference type="Proteomes" id="UP000053841">
    <property type="component" value="Unassembled WGS sequence"/>
</dbReference>
<dbReference type="GO" id="GO:0006301">
    <property type="term" value="P:DNA damage tolerance"/>
    <property type="evidence" value="ECO:0007669"/>
    <property type="project" value="InterPro"/>
</dbReference>
<dbReference type="UniPathway" id="UPA00143"/>
<dbReference type="AlphaFoldDB" id="W6YCH3"/>
<dbReference type="PROSITE" id="PS00518">
    <property type="entry name" value="ZF_RING_1"/>
    <property type="match status" value="1"/>
</dbReference>
<feature type="compositionally biased region" description="Basic residues" evidence="18">
    <location>
        <begin position="202"/>
        <end position="211"/>
    </location>
</feature>
<evidence type="ECO:0000256" key="14">
    <source>
        <dbReference type="ARBA" id="ARBA00023204"/>
    </source>
</evidence>
<dbReference type="STRING" id="930089.W6YCH3"/>
<keyword evidence="7 17" id="KW-0479">Metal-binding</keyword>
<dbReference type="KEGG" id="bze:COCCADRAFT_3382"/>
<dbReference type="EMBL" id="KI964576">
    <property type="protein sequence ID" value="EUC35353.1"/>
    <property type="molecule type" value="Genomic_DNA"/>
</dbReference>
<dbReference type="HOGENOM" id="CLU_028491_1_0_1"/>
<evidence type="ECO:0000256" key="6">
    <source>
        <dbReference type="ARBA" id="ARBA00022679"/>
    </source>
</evidence>
<comment type="similarity">
    <text evidence="4 17">Belongs to the RAD18 family.</text>
</comment>
<keyword evidence="11 17" id="KW-0862">Zinc</keyword>
<feature type="compositionally biased region" description="Acidic residues" evidence="18">
    <location>
        <begin position="226"/>
        <end position="236"/>
    </location>
</feature>
<evidence type="ECO:0000259" key="19">
    <source>
        <dbReference type="PROSITE" id="PS50089"/>
    </source>
</evidence>
<comment type="catalytic activity">
    <reaction evidence="1 17">
        <text>S-ubiquitinyl-[E2 ubiquitin-conjugating enzyme]-L-cysteine + [acceptor protein]-L-lysine = [E2 ubiquitin-conjugating enzyme]-L-cysteine + N(6)-ubiquitinyl-[acceptor protein]-L-lysine.</text>
        <dbReference type="EC" id="2.3.2.27"/>
    </reaction>
</comment>
<dbReference type="eggNOG" id="KOG0287">
    <property type="taxonomic scope" value="Eukaryota"/>
</dbReference>
<evidence type="ECO:0000256" key="11">
    <source>
        <dbReference type="ARBA" id="ARBA00022833"/>
    </source>
</evidence>
<dbReference type="GO" id="GO:0008270">
    <property type="term" value="F:zinc ion binding"/>
    <property type="evidence" value="ECO:0007669"/>
    <property type="project" value="UniProtKB-KW"/>
</dbReference>
<comment type="pathway">
    <text evidence="3 17">Protein modification; protein ubiquitination.</text>
</comment>
<dbReference type="SMART" id="SM00734">
    <property type="entry name" value="ZnF_Rad18"/>
    <property type="match status" value="1"/>
</dbReference>
<dbReference type="PANTHER" id="PTHR14134">
    <property type="entry name" value="E3 UBIQUITIN-PROTEIN LIGASE RAD18"/>
    <property type="match status" value="1"/>
</dbReference>
<name>W6YCH3_COCC2</name>
<protein>
    <recommendedName>
        <fullName evidence="5 17">Postreplication repair E3 ubiquitin-protein ligase RAD18</fullName>
        <ecNumber evidence="17">2.3.2.27</ecNumber>
    </recommendedName>
    <alternativeName>
        <fullName evidence="17">RING-type E3 ubiquitin transferase RAD18</fullName>
    </alternativeName>
</protein>
<organism evidence="21 22">
    <name type="scientific">Cochliobolus carbonum (strain 26-R-13)</name>
    <name type="common">Maize leaf spot fungus</name>
    <name type="synonym">Bipolaris zeicola</name>
    <dbReference type="NCBI Taxonomy" id="930089"/>
    <lineage>
        <taxon>Eukaryota</taxon>
        <taxon>Fungi</taxon>
        <taxon>Dikarya</taxon>
        <taxon>Ascomycota</taxon>
        <taxon>Pezizomycotina</taxon>
        <taxon>Dothideomycetes</taxon>
        <taxon>Pleosporomycetidae</taxon>
        <taxon>Pleosporales</taxon>
        <taxon>Pleosporineae</taxon>
        <taxon>Pleosporaceae</taxon>
        <taxon>Bipolaris</taxon>
    </lineage>
</organism>
<dbReference type="SUPFAM" id="SSF57850">
    <property type="entry name" value="RING/U-box"/>
    <property type="match status" value="1"/>
</dbReference>
<dbReference type="PROSITE" id="PS50089">
    <property type="entry name" value="ZF_RING_2"/>
    <property type="match status" value="1"/>
</dbReference>
<keyword evidence="12" id="KW-0697">Rotamase</keyword>
<dbReference type="NCBIfam" id="TIGR00599">
    <property type="entry name" value="rad18"/>
    <property type="match status" value="1"/>
</dbReference>
<dbReference type="InterPro" id="IPR003613">
    <property type="entry name" value="Ubox_domain"/>
</dbReference>
<evidence type="ECO:0000256" key="13">
    <source>
        <dbReference type="ARBA" id="ARBA00023125"/>
    </source>
</evidence>
<evidence type="ECO:0000256" key="12">
    <source>
        <dbReference type="ARBA" id="ARBA00023110"/>
    </source>
</evidence>
<keyword evidence="13 17" id="KW-0238">DNA-binding</keyword>
<dbReference type="PROSITE" id="PS50800">
    <property type="entry name" value="SAP"/>
    <property type="match status" value="1"/>
</dbReference>
<keyword evidence="9 16" id="KW-0863">Zinc-finger</keyword>
<dbReference type="OrthoDB" id="9049620at2759"/>
<evidence type="ECO:0000256" key="9">
    <source>
        <dbReference type="ARBA" id="ARBA00022771"/>
    </source>
</evidence>
<dbReference type="GO" id="GO:0061630">
    <property type="term" value="F:ubiquitin protein ligase activity"/>
    <property type="evidence" value="ECO:0007669"/>
    <property type="project" value="UniProtKB-UniRule"/>
</dbReference>
<evidence type="ECO:0000313" key="21">
    <source>
        <dbReference type="EMBL" id="EUC35353.1"/>
    </source>
</evidence>
<dbReference type="InterPro" id="IPR003034">
    <property type="entry name" value="SAP_dom"/>
</dbReference>
<feature type="domain" description="SAP" evidence="20">
    <location>
        <begin position="303"/>
        <end position="337"/>
    </location>
</feature>
<evidence type="ECO:0000256" key="3">
    <source>
        <dbReference type="ARBA" id="ARBA00004906"/>
    </source>
</evidence>
<dbReference type="InterPro" id="IPR013083">
    <property type="entry name" value="Znf_RING/FYVE/PHD"/>
</dbReference>
<gene>
    <name evidence="21" type="ORF">COCCADRAFT_3382</name>
</gene>
<evidence type="ECO:0000256" key="18">
    <source>
        <dbReference type="SAM" id="MobiDB-lite"/>
    </source>
</evidence>
<dbReference type="Pfam" id="PF13923">
    <property type="entry name" value="zf-C3HC4_2"/>
    <property type="match status" value="1"/>
</dbReference>
<comment type="subcellular location">
    <subcellularLocation>
        <location evidence="2 17">Nucleus</location>
    </subcellularLocation>
</comment>
<evidence type="ECO:0000256" key="5">
    <source>
        <dbReference type="ARBA" id="ARBA00015551"/>
    </source>
</evidence>
<feature type="region of interest" description="Disordered" evidence="18">
    <location>
        <begin position="406"/>
        <end position="534"/>
    </location>
</feature>
<evidence type="ECO:0000256" key="1">
    <source>
        <dbReference type="ARBA" id="ARBA00000900"/>
    </source>
</evidence>
<dbReference type="InterPro" id="IPR017907">
    <property type="entry name" value="Znf_RING_CS"/>
</dbReference>
<dbReference type="GO" id="GO:0003755">
    <property type="term" value="F:peptidyl-prolyl cis-trans isomerase activity"/>
    <property type="evidence" value="ECO:0007669"/>
    <property type="project" value="UniProtKB-KW"/>
</dbReference>
<evidence type="ECO:0000256" key="10">
    <source>
        <dbReference type="ARBA" id="ARBA00022786"/>
    </source>
</evidence>
<proteinExistence type="inferred from homology"/>
<dbReference type="EC" id="2.3.2.27" evidence="17"/>
<feature type="region of interest" description="Disordered" evidence="18">
    <location>
        <begin position="174"/>
        <end position="237"/>
    </location>
</feature>
<accession>W6YCH3</accession>